<dbReference type="RefSeq" id="WP_247418064.1">
    <property type="nucleotide sequence ID" value="NZ_JALLGW010000001.1"/>
</dbReference>
<comment type="caution">
    <text evidence="3">The sequence shown here is derived from an EMBL/GenBank/DDBJ whole genome shotgun (WGS) entry which is preliminary data.</text>
</comment>
<evidence type="ECO:0000256" key="1">
    <source>
        <dbReference type="SAM" id="MobiDB-lite"/>
    </source>
</evidence>
<evidence type="ECO:0000313" key="4">
    <source>
        <dbReference type="Proteomes" id="UP001596099"/>
    </source>
</evidence>
<accession>A0ABD5RH26</accession>
<reference evidence="3 4" key="1">
    <citation type="journal article" date="2019" name="Int. J. Syst. Evol. Microbiol.">
        <title>The Global Catalogue of Microorganisms (GCM) 10K type strain sequencing project: providing services to taxonomists for standard genome sequencing and annotation.</title>
        <authorList>
            <consortium name="The Broad Institute Genomics Platform"/>
            <consortium name="The Broad Institute Genome Sequencing Center for Infectious Disease"/>
            <person name="Wu L."/>
            <person name="Ma J."/>
        </authorList>
    </citation>
    <scope>NUCLEOTIDE SEQUENCE [LARGE SCALE GENOMIC DNA]</scope>
    <source>
        <strain evidence="3 4">CGMCC 1.12543</strain>
    </source>
</reference>
<proteinExistence type="predicted"/>
<gene>
    <name evidence="3" type="ORF">ACFPYI_00210</name>
</gene>
<keyword evidence="4" id="KW-1185">Reference proteome</keyword>
<dbReference type="EMBL" id="JBHSQH010000001">
    <property type="protein sequence ID" value="MFC5969741.1"/>
    <property type="molecule type" value="Genomic_DNA"/>
</dbReference>
<keyword evidence="2" id="KW-1133">Transmembrane helix</keyword>
<dbReference type="Proteomes" id="UP001596099">
    <property type="component" value="Unassembled WGS sequence"/>
</dbReference>
<feature type="transmembrane region" description="Helical" evidence="2">
    <location>
        <begin position="16"/>
        <end position="44"/>
    </location>
</feature>
<feature type="compositionally biased region" description="Polar residues" evidence="1">
    <location>
        <begin position="132"/>
        <end position="141"/>
    </location>
</feature>
<feature type="region of interest" description="Disordered" evidence="1">
    <location>
        <begin position="121"/>
        <end position="172"/>
    </location>
</feature>
<sequence>MTDRVRHPRLFSAFRAALYLSAGLVVTLLSLAGVVALLAILVFAGVGLLTVGDVNLLAVGGLAGLVLALVALALGAVRFAVRHVERRVRSADSIPDPLDRVKGEYVADAIDERELERRLDGVLDPSDGRGANLSSGESSARNVPASPDGTDVGSGRRTDGRQKSRWLTESRR</sequence>
<evidence type="ECO:0000313" key="3">
    <source>
        <dbReference type="EMBL" id="MFC5969741.1"/>
    </source>
</evidence>
<organism evidence="3 4">
    <name type="scientific">Halomarina salina</name>
    <dbReference type="NCBI Taxonomy" id="1872699"/>
    <lineage>
        <taxon>Archaea</taxon>
        <taxon>Methanobacteriati</taxon>
        <taxon>Methanobacteriota</taxon>
        <taxon>Stenosarchaea group</taxon>
        <taxon>Halobacteria</taxon>
        <taxon>Halobacteriales</taxon>
        <taxon>Natronomonadaceae</taxon>
        <taxon>Halomarina</taxon>
    </lineage>
</organism>
<feature type="compositionally biased region" description="Basic and acidic residues" evidence="1">
    <location>
        <begin position="154"/>
        <end position="172"/>
    </location>
</feature>
<evidence type="ECO:0000256" key="2">
    <source>
        <dbReference type="SAM" id="Phobius"/>
    </source>
</evidence>
<protein>
    <submittedName>
        <fullName evidence="3">Uncharacterized protein</fullName>
    </submittedName>
</protein>
<dbReference type="AlphaFoldDB" id="A0ABD5RH26"/>
<feature type="transmembrane region" description="Helical" evidence="2">
    <location>
        <begin position="56"/>
        <end position="81"/>
    </location>
</feature>
<keyword evidence="2" id="KW-0472">Membrane</keyword>
<keyword evidence="2" id="KW-0812">Transmembrane</keyword>
<name>A0ABD5RH26_9EURY</name>